<dbReference type="Proteomes" id="UP000789405">
    <property type="component" value="Unassembled WGS sequence"/>
</dbReference>
<name>A0A9N9NF79_9GLOM</name>
<evidence type="ECO:0000313" key="1">
    <source>
        <dbReference type="EMBL" id="CAG8726457.1"/>
    </source>
</evidence>
<gene>
    <name evidence="1" type="ORF">DERYTH_LOCUS14756</name>
</gene>
<comment type="caution">
    <text evidence="1">The sequence shown here is derived from an EMBL/GenBank/DDBJ whole genome shotgun (WGS) entry which is preliminary data.</text>
</comment>
<keyword evidence="2" id="KW-1185">Reference proteome</keyword>
<evidence type="ECO:0000313" key="2">
    <source>
        <dbReference type="Proteomes" id="UP000789405"/>
    </source>
</evidence>
<accession>A0A9N9NF79</accession>
<reference evidence="1" key="1">
    <citation type="submission" date="2021-06" db="EMBL/GenBank/DDBJ databases">
        <authorList>
            <person name="Kallberg Y."/>
            <person name="Tangrot J."/>
            <person name="Rosling A."/>
        </authorList>
    </citation>
    <scope>NUCLEOTIDE SEQUENCE</scope>
    <source>
        <strain evidence="1">MA453B</strain>
    </source>
</reference>
<feature type="non-terminal residue" evidence="1">
    <location>
        <position position="79"/>
    </location>
</feature>
<sequence>SNKRIVNRFYVRKIYPKVQNDDNITVAALSLGLHFSNSNVDHYDCQMWNVIKNELILAQEQDVECNYQIDLFKCGNTVS</sequence>
<dbReference type="AlphaFoldDB" id="A0A9N9NF79"/>
<organism evidence="1 2">
    <name type="scientific">Dentiscutata erythropus</name>
    <dbReference type="NCBI Taxonomy" id="1348616"/>
    <lineage>
        <taxon>Eukaryota</taxon>
        <taxon>Fungi</taxon>
        <taxon>Fungi incertae sedis</taxon>
        <taxon>Mucoromycota</taxon>
        <taxon>Glomeromycotina</taxon>
        <taxon>Glomeromycetes</taxon>
        <taxon>Diversisporales</taxon>
        <taxon>Gigasporaceae</taxon>
        <taxon>Dentiscutata</taxon>
    </lineage>
</organism>
<protein>
    <submittedName>
        <fullName evidence="1">19302_t:CDS:1</fullName>
    </submittedName>
</protein>
<proteinExistence type="predicted"/>
<dbReference type="EMBL" id="CAJVPY010011361">
    <property type="protein sequence ID" value="CAG8726457.1"/>
    <property type="molecule type" value="Genomic_DNA"/>
</dbReference>